<proteinExistence type="predicted"/>
<reference evidence="3" key="2">
    <citation type="submission" date="2015-01" db="EMBL/GenBank/DDBJ databases">
        <title>Evolutionary Origins and Diversification of the Mycorrhizal Mutualists.</title>
        <authorList>
            <consortium name="DOE Joint Genome Institute"/>
            <consortium name="Mycorrhizal Genomics Consortium"/>
            <person name="Kohler A."/>
            <person name="Kuo A."/>
            <person name="Nagy L.G."/>
            <person name="Floudas D."/>
            <person name="Copeland A."/>
            <person name="Barry K.W."/>
            <person name="Cichocki N."/>
            <person name="Veneault-Fourrey C."/>
            <person name="LaButti K."/>
            <person name="Lindquist E.A."/>
            <person name="Lipzen A."/>
            <person name="Lundell T."/>
            <person name="Morin E."/>
            <person name="Murat C."/>
            <person name="Riley R."/>
            <person name="Ohm R."/>
            <person name="Sun H."/>
            <person name="Tunlid A."/>
            <person name="Henrissat B."/>
            <person name="Grigoriev I.V."/>
            <person name="Hibbett D.S."/>
            <person name="Martin F."/>
        </authorList>
    </citation>
    <scope>NUCLEOTIDE SEQUENCE [LARGE SCALE GENOMIC DNA]</scope>
    <source>
        <strain evidence="3">ATCC 200175</strain>
    </source>
</reference>
<keyword evidence="3" id="KW-1185">Reference proteome</keyword>
<sequence length="246" mass="26018">MANSIPGLTHRPRTTALCALSPLAIRAPPLYATRAPSPHATRAPSPHATRAPSPHATCAPAPHATHALSPRTTHAPSPHATRARPFPSHESRSTRNTPLYSPEPLPRPHPPLPPCTENHSEDTSDHSPLRAHVSDRKAATRPTKSSAPFAPPATTMNHSRSRPAPSASAVSAIMSSTVTLLTPGTKPTPPLPNATEQPSMRKTVASSAANGRRTKDVTTSMMPSTSVQAVELPPTERSVALVLRNR</sequence>
<reference evidence="2 3" key="1">
    <citation type="submission" date="2014-06" db="EMBL/GenBank/DDBJ databases">
        <authorList>
            <consortium name="DOE Joint Genome Institute"/>
            <person name="Kuo A."/>
            <person name="Kohler A."/>
            <person name="Nagy L.G."/>
            <person name="Floudas D."/>
            <person name="Copeland A."/>
            <person name="Barry K.W."/>
            <person name="Cichocki N."/>
            <person name="Veneault-Fourrey C."/>
            <person name="LaButti K."/>
            <person name="Lindquist E.A."/>
            <person name="Lipzen A."/>
            <person name="Lundell T."/>
            <person name="Morin E."/>
            <person name="Murat C."/>
            <person name="Sun H."/>
            <person name="Tunlid A."/>
            <person name="Henrissat B."/>
            <person name="Grigoriev I.V."/>
            <person name="Hibbett D.S."/>
            <person name="Martin F."/>
            <person name="Nordberg H.P."/>
            <person name="Cantor M.N."/>
            <person name="Hua S.X."/>
        </authorList>
    </citation>
    <scope>NUCLEOTIDE SEQUENCE [LARGE SCALE GENOMIC DNA]</scope>
    <source>
        <strain evidence="2 3">ATCC 200175</strain>
    </source>
</reference>
<dbReference type="Proteomes" id="UP000053647">
    <property type="component" value="Unassembled WGS sequence"/>
</dbReference>
<dbReference type="AlphaFoldDB" id="A0A0C9SZN0"/>
<protein>
    <submittedName>
        <fullName evidence="2">Uncharacterized protein</fullName>
    </submittedName>
</protein>
<feature type="compositionally biased region" description="Low complexity" evidence="1">
    <location>
        <begin position="51"/>
        <end position="67"/>
    </location>
</feature>
<gene>
    <name evidence="2" type="ORF">PAXINDRAFT_22109</name>
</gene>
<dbReference type="HOGENOM" id="CLU_1129388_0_0_1"/>
<feature type="compositionally biased region" description="Basic and acidic residues" evidence="1">
    <location>
        <begin position="118"/>
        <end position="138"/>
    </location>
</feature>
<feature type="compositionally biased region" description="Pro residues" evidence="1">
    <location>
        <begin position="101"/>
        <end position="114"/>
    </location>
</feature>
<name>A0A0C9SZN0_PAXIN</name>
<feature type="compositionally biased region" description="Polar residues" evidence="1">
    <location>
        <begin position="217"/>
        <end position="227"/>
    </location>
</feature>
<evidence type="ECO:0000313" key="3">
    <source>
        <dbReference type="Proteomes" id="UP000053647"/>
    </source>
</evidence>
<feature type="region of interest" description="Disordered" evidence="1">
    <location>
        <begin position="33"/>
        <end position="227"/>
    </location>
</feature>
<feature type="compositionally biased region" description="Polar residues" evidence="1">
    <location>
        <begin position="194"/>
        <end position="209"/>
    </location>
</feature>
<evidence type="ECO:0000256" key="1">
    <source>
        <dbReference type="SAM" id="MobiDB-lite"/>
    </source>
</evidence>
<dbReference type="EMBL" id="KN821683">
    <property type="protein sequence ID" value="KIJ04598.1"/>
    <property type="molecule type" value="Genomic_DNA"/>
</dbReference>
<feature type="compositionally biased region" description="Low complexity" evidence="1">
    <location>
        <begin position="162"/>
        <end position="185"/>
    </location>
</feature>
<organism evidence="2 3">
    <name type="scientific">Paxillus involutus ATCC 200175</name>
    <dbReference type="NCBI Taxonomy" id="664439"/>
    <lineage>
        <taxon>Eukaryota</taxon>
        <taxon>Fungi</taxon>
        <taxon>Dikarya</taxon>
        <taxon>Basidiomycota</taxon>
        <taxon>Agaricomycotina</taxon>
        <taxon>Agaricomycetes</taxon>
        <taxon>Agaricomycetidae</taxon>
        <taxon>Boletales</taxon>
        <taxon>Paxilineae</taxon>
        <taxon>Paxillaceae</taxon>
        <taxon>Paxillus</taxon>
    </lineage>
</organism>
<evidence type="ECO:0000313" key="2">
    <source>
        <dbReference type="EMBL" id="KIJ04598.1"/>
    </source>
</evidence>
<accession>A0A0C9SZN0</accession>